<feature type="non-terminal residue" evidence="2">
    <location>
        <position position="568"/>
    </location>
</feature>
<evidence type="ECO:0000313" key="2">
    <source>
        <dbReference type="EMBL" id="EKM56780.1"/>
    </source>
</evidence>
<name>K5WC46_PHACS</name>
<dbReference type="RefSeq" id="XP_007394615.1">
    <property type="nucleotide sequence ID" value="XM_007394553.1"/>
</dbReference>
<proteinExistence type="predicted"/>
<feature type="transmembrane region" description="Helical" evidence="1">
    <location>
        <begin position="7"/>
        <end position="27"/>
    </location>
</feature>
<evidence type="ECO:0008006" key="4">
    <source>
        <dbReference type="Google" id="ProtNLM"/>
    </source>
</evidence>
<accession>K5WC46</accession>
<sequence>ILLFSLCVMLHALLVIGCMVLIILHFTQPRSAISFSGNGLNVVQWNIFYYATVSPNTIIKVYLVPTLFITQKLAFRRTVHVNQTLTSIHDKTSAWLGLGATAPVLWRYLTAFIRKKEDRAAKRGELPAFVGVSLITIYLSCSLLLGIIAPDLVTVADTVGDTGSYQKIASNLQGVDNDAFVSIQEAFPIVNILPLVRYSGDIATVGLENNLIYDVPNFATSTGSVGVLGKSFWVHCGQIQGASQVQSDDDSFVIHVEEQLQNVKLASKRTLNIRPALWQNISDTSPPPATIIVASTFPIQDDSEDANAAIVNLNTEVTPVGCSFDCDSVNTVQVVACNVLITNHGENDEVPVETDVFPFQVNAPTTITSQAWSNWSLPNPPVGGQSLLSLIGNFSQQSPNSRTTLFSTVDGSTATNYTLSILEDSIMETLGYYDPSILRVDLSELENNLGQAVAAVFWRSNLFTLFIAALRQVDNASLGPDTSSYALEYAVLVCPILGLVVSTVMLVVSILLTWQPKPDLDDKTRPQVDSFGVLQLMWYLGQERNHLSRYLARAVPDPTLEHLRDWGK</sequence>
<dbReference type="InParanoid" id="K5WC46"/>
<evidence type="ECO:0000313" key="3">
    <source>
        <dbReference type="Proteomes" id="UP000008370"/>
    </source>
</evidence>
<feature type="transmembrane region" description="Helical" evidence="1">
    <location>
        <begin position="126"/>
        <end position="149"/>
    </location>
</feature>
<feature type="non-terminal residue" evidence="2">
    <location>
        <position position="1"/>
    </location>
</feature>
<dbReference type="OrthoDB" id="2792102at2759"/>
<dbReference type="Proteomes" id="UP000008370">
    <property type="component" value="Unassembled WGS sequence"/>
</dbReference>
<keyword evidence="3" id="KW-1185">Reference proteome</keyword>
<gene>
    <name evidence="2" type="ORF">PHACADRAFT_63701</name>
</gene>
<dbReference type="KEGG" id="pco:PHACADRAFT_63701"/>
<keyword evidence="1" id="KW-1133">Transmembrane helix</keyword>
<dbReference type="HOGENOM" id="CLU_434182_0_0_1"/>
<keyword evidence="1" id="KW-0812">Transmembrane</keyword>
<dbReference type="EMBL" id="JH930471">
    <property type="protein sequence ID" value="EKM56780.1"/>
    <property type="molecule type" value="Genomic_DNA"/>
</dbReference>
<dbReference type="AlphaFoldDB" id="K5WC46"/>
<keyword evidence="1" id="KW-0472">Membrane</keyword>
<feature type="transmembrane region" description="Helical" evidence="1">
    <location>
        <begin position="489"/>
        <end position="514"/>
    </location>
</feature>
<dbReference type="STRING" id="650164.K5WC46"/>
<organism evidence="2 3">
    <name type="scientific">Phanerochaete carnosa (strain HHB-10118-sp)</name>
    <name type="common">White-rot fungus</name>
    <name type="synonym">Peniophora carnosa</name>
    <dbReference type="NCBI Taxonomy" id="650164"/>
    <lineage>
        <taxon>Eukaryota</taxon>
        <taxon>Fungi</taxon>
        <taxon>Dikarya</taxon>
        <taxon>Basidiomycota</taxon>
        <taxon>Agaricomycotina</taxon>
        <taxon>Agaricomycetes</taxon>
        <taxon>Polyporales</taxon>
        <taxon>Phanerochaetaceae</taxon>
        <taxon>Phanerochaete</taxon>
    </lineage>
</organism>
<dbReference type="GeneID" id="18920202"/>
<feature type="transmembrane region" description="Helical" evidence="1">
    <location>
        <begin position="47"/>
        <end position="69"/>
    </location>
</feature>
<evidence type="ECO:0000256" key="1">
    <source>
        <dbReference type="SAM" id="Phobius"/>
    </source>
</evidence>
<reference evidence="2 3" key="1">
    <citation type="journal article" date="2012" name="BMC Genomics">
        <title>Comparative genomics of the white-rot fungi, Phanerochaete carnosa and P. chrysosporium, to elucidate the genetic basis of the distinct wood types they colonize.</title>
        <authorList>
            <person name="Suzuki H."/>
            <person name="MacDonald J."/>
            <person name="Syed K."/>
            <person name="Salamov A."/>
            <person name="Hori C."/>
            <person name="Aerts A."/>
            <person name="Henrissat B."/>
            <person name="Wiebenga A."/>
            <person name="vanKuyk P.A."/>
            <person name="Barry K."/>
            <person name="Lindquist E."/>
            <person name="LaButti K."/>
            <person name="Lapidus A."/>
            <person name="Lucas S."/>
            <person name="Coutinho P."/>
            <person name="Gong Y."/>
            <person name="Samejima M."/>
            <person name="Mahadevan R."/>
            <person name="Abou-Zaid M."/>
            <person name="de Vries R.P."/>
            <person name="Igarashi K."/>
            <person name="Yadav J.S."/>
            <person name="Grigoriev I.V."/>
            <person name="Master E.R."/>
        </authorList>
    </citation>
    <scope>NUCLEOTIDE SEQUENCE [LARGE SCALE GENOMIC DNA]</scope>
    <source>
        <strain evidence="2 3">HHB-10118-sp</strain>
    </source>
</reference>
<protein>
    <recommendedName>
        <fullName evidence="4">Transmembrane protein</fullName>
    </recommendedName>
</protein>